<dbReference type="EMBL" id="KV878888">
    <property type="protein sequence ID" value="OJJ89566.1"/>
    <property type="molecule type" value="Genomic_DNA"/>
</dbReference>
<dbReference type="CDD" id="cd07440">
    <property type="entry name" value="RGS"/>
    <property type="match status" value="1"/>
</dbReference>
<feature type="region of interest" description="Disordered" evidence="1">
    <location>
        <begin position="229"/>
        <end position="340"/>
    </location>
</feature>
<sequence>MLLKKSQNNPPRSFWNHSPSSTPELSPTLSSSDSEFDEEMDSSSGSRPISFSVPRSAYCSMRPSLEQVLANTAPPPYTLSAFMAYLSQNHCLETLEFTLEAKRYRETFEAVTHQLGEYPSANIDCPECQHLCMLWQRLLTAYILPGSPREINVTSDVRDNILRQAAVNPPPHPQVLDVAVKLTHELMEESIFMPFLNSHSTSAYSMPSYSSEFSPPSDDGVMVMGKSSFEEQQQHTEKRSRSKSKRLTPPSSAKELGSPFVASSHSSKSNFGLSMMTSLGKSGHRSGQMPSPGGNDLSLTDDSGSNASMGELMTPPTTPPSTDPFPFLSQSPKNRTENPWKKMSMMLGFKKRGNANRDMKIFGMDD</sequence>
<dbReference type="SUPFAM" id="SSF48097">
    <property type="entry name" value="Regulator of G-protein signaling, RGS"/>
    <property type="match status" value="1"/>
</dbReference>
<feature type="region of interest" description="Disordered" evidence="1">
    <location>
        <begin position="1"/>
        <end position="48"/>
    </location>
</feature>
<feature type="compositionally biased region" description="Low complexity" evidence="1">
    <location>
        <begin position="18"/>
        <end position="33"/>
    </location>
</feature>
<dbReference type="PROSITE" id="PS50132">
    <property type="entry name" value="RGS"/>
    <property type="match status" value="1"/>
</dbReference>
<dbReference type="AlphaFoldDB" id="A0A1L9W074"/>
<dbReference type="PANTHER" id="PTHR10845:SF267">
    <property type="entry name" value="REGULATOR OF G PROTEIN SIGNALING DOMAIN PROTEIN (AFU_ORTHOLOGUE AFUA_6G06860)"/>
    <property type="match status" value="1"/>
</dbReference>
<feature type="domain" description="RGS" evidence="2">
    <location>
        <begin position="82"/>
        <end position="198"/>
    </location>
</feature>
<evidence type="ECO:0000313" key="4">
    <source>
        <dbReference type="Proteomes" id="UP000184300"/>
    </source>
</evidence>
<name>A0A1L9W074_ASPGL</name>
<dbReference type="Pfam" id="PF00615">
    <property type="entry name" value="RGS"/>
    <property type="match status" value="1"/>
</dbReference>
<dbReference type="PANTHER" id="PTHR10845">
    <property type="entry name" value="REGULATOR OF G PROTEIN SIGNALING"/>
    <property type="match status" value="1"/>
</dbReference>
<dbReference type="VEuPathDB" id="FungiDB:ASPGLDRAFT_63039"/>
<dbReference type="Proteomes" id="UP000184300">
    <property type="component" value="Unassembled WGS sequence"/>
</dbReference>
<feature type="compositionally biased region" description="Basic and acidic residues" evidence="1">
    <location>
        <begin position="229"/>
        <end position="239"/>
    </location>
</feature>
<accession>A0A1L9W074</accession>
<proteinExistence type="predicted"/>
<reference evidence="4" key="1">
    <citation type="journal article" date="2017" name="Genome Biol.">
        <title>Comparative genomics reveals high biological diversity and specific adaptations in the industrially and medically important fungal genus Aspergillus.</title>
        <authorList>
            <person name="de Vries R.P."/>
            <person name="Riley R."/>
            <person name="Wiebenga A."/>
            <person name="Aguilar-Osorio G."/>
            <person name="Amillis S."/>
            <person name="Uchima C.A."/>
            <person name="Anderluh G."/>
            <person name="Asadollahi M."/>
            <person name="Askin M."/>
            <person name="Barry K."/>
            <person name="Battaglia E."/>
            <person name="Bayram O."/>
            <person name="Benocci T."/>
            <person name="Braus-Stromeyer S.A."/>
            <person name="Caldana C."/>
            <person name="Canovas D."/>
            <person name="Cerqueira G.C."/>
            <person name="Chen F."/>
            <person name="Chen W."/>
            <person name="Choi C."/>
            <person name="Clum A."/>
            <person name="Dos Santos R.A."/>
            <person name="Damasio A.R."/>
            <person name="Diallinas G."/>
            <person name="Emri T."/>
            <person name="Fekete E."/>
            <person name="Flipphi M."/>
            <person name="Freyberg S."/>
            <person name="Gallo A."/>
            <person name="Gournas C."/>
            <person name="Habgood R."/>
            <person name="Hainaut M."/>
            <person name="Harispe M.L."/>
            <person name="Henrissat B."/>
            <person name="Hilden K.S."/>
            <person name="Hope R."/>
            <person name="Hossain A."/>
            <person name="Karabika E."/>
            <person name="Karaffa L."/>
            <person name="Karanyi Z."/>
            <person name="Krasevec N."/>
            <person name="Kuo A."/>
            <person name="Kusch H."/>
            <person name="LaButti K."/>
            <person name="Lagendijk E.L."/>
            <person name="Lapidus A."/>
            <person name="Levasseur A."/>
            <person name="Lindquist E."/>
            <person name="Lipzen A."/>
            <person name="Logrieco A.F."/>
            <person name="MacCabe A."/>
            <person name="Maekelae M.R."/>
            <person name="Malavazi I."/>
            <person name="Melin P."/>
            <person name="Meyer V."/>
            <person name="Mielnichuk N."/>
            <person name="Miskei M."/>
            <person name="Molnar A.P."/>
            <person name="Mule G."/>
            <person name="Ngan C.Y."/>
            <person name="Orejas M."/>
            <person name="Orosz E."/>
            <person name="Ouedraogo J.P."/>
            <person name="Overkamp K.M."/>
            <person name="Park H.-S."/>
            <person name="Perrone G."/>
            <person name="Piumi F."/>
            <person name="Punt P.J."/>
            <person name="Ram A.F."/>
            <person name="Ramon A."/>
            <person name="Rauscher S."/>
            <person name="Record E."/>
            <person name="Riano-Pachon D.M."/>
            <person name="Robert V."/>
            <person name="Roehrig J."/>
            <person name="Ruller R."/>
            <person name="Salamov A."/>
            <person name="Salih N.S."/>
            <person name="Samson R.A."/>
            <person name="Sandor E."/>
            <person name="Sanguinetti M."/>
            <person name="Schuetze T."/>
            <person name="Sepcic K."/>
            <person name="Shelest E."/>
            <person name="Sherlock G."/>
            <person name="Sophianopoulou V."/>
            <person name="Squina F.M."/>
            <person name="Sun H."/>
            <person name="Susca A."/>
            <person name="Todd R.B."/>
            <person name="Tsang A."/>
            <person name="Unkles S.E."/>
            <person name="van de Wiele N."/>
            <person name="van Rossen-Uffink D."/>
            <person name="Oliveira J.V."/>
            <person name="Vesth T.C."/>
            <person name="Visser J."/>
            <person name="Yu J.-H."/>
            <person name="Zhou M."/>
            <person name="Andersen M.R."/>
            <person name="Archer D.B."/>
            <person name="Baker S.E."/>
            <person name="Benoit I."/>
            <person name="Brakhage A.A."/>
            <person name="Braus G.H."/>
            <person name="Fischer R."/>
            <person name="Frisvad J.C."/>
            <person name="Goldman G.H."/>
            <person name="Houbraken J."/>
            <person name="Oakley B."/>
            <person name="Pocsi I."/>
            <person name="Scazzocchio C."/>
            <person name="Seiboth B."/>
            <person name="vanKuyk P.A."/>
            <person name="Wortman J."/>
            <person name="Dyer P.S."/>
            <person name="Grigoriev I.V."/>
        </authorList>
    </citation>
    <scope>NUCLEOTIDE SEQUENCE [LARGE SCALE GENOMIC DNA]</scope>
    <source>
        <strain evidence="4">CBS 516.65</strain>
    </source>
</reference>
<feature type="compositionally biased region" description="Polar residues" evidence="1">
    <location>
        <begin position="261"/>
        <end position="280"/>
    </location>
</feature>
<dbReference type="RefSeq" id="XP_022406228.1">
    <property type="nucleotide sequence ID" value="XM_022548613.1"/>
</dbReference>
<dbReference type="OrthoDB" id="10266999at2759"/>
<keyword evidence="4" id="KW-1185">Reference proteome</keyword>
<dbReference type="GeneID" id="34464873"/>
<dbReference type="SMART" id="SM00315">
    <property type="entry name" value="RGS"/>
    <property type="match status" value="1"/>
</dbReference>
<organism evidence="3 4">
    <name type="scientific">Aspergillus glaucus CBS 516.65</name>
    <dbReference type="NCBI Taxonomy" id="1160497"/>
    <lineage>
        <taxon>Eukaryota</taxon>
        <taxon>Fungi</taxon>
        <taxon>Dikarya</taxon>
        <taxon>Ascomycota</taxon>
        <taxon>Pezizomycotina</taxon>
        <taxon>Eurotiomycetes</taxon>
        <taxon>Eurotiomycetidae</taxon>
        <taxon>Eurotiales</taxon>
        <taxon>Aspergillaceae</taxon>
        <taxon>Aspergillus</taxon>
        <taxon>Aspergillus subgen. Aspergillus</taxon>
    </lineage>
</organism>
<dbReference type="Gene3D" id="1.10.167.10">
    <property type="entry name" value="Regulator of G-protein Signalling 4, domain 2"/>
    <property type="match status" value="1"/>
</dbReference>
<gene>
    <name evidence="3" type="ORF">ASPGLDRAFT_63039</name>
</gene>
<dbReference type="InterPro" id="IPR036305">
    <property type="entry name" value="RGS_sf"/>
</dbReference>
<feature type="compositionally biased region" description="Polar residues" evidence="1">
    <location>
        <begin position="1"/>
        <end position="17"/>
    </location>
</feature>
<evidence type="ECO:0000256" key="1">
    <source>
        <dbReference type="SAM" id="MobiDB-lite"/>
    </source>
</evidence>
<evidence type="ECO:0000313" key="3">
    <source>
        <dbReference type="EMBL" id="OJJ89566.1"/>
    </source>
</evidence>
<dbReference type="InterPro" id="IPR044926">
    <property type="entry name" value="RGS_subdomain_2"/>
</dbReference>
<feature type="compositionally biased region" description="Polar residues" evidence="1">
    <location>
        <begin position="297"/>
        <end position="308"/>
    </location>
</feature>
<evidence type="ECO:0000259" key="2">
    <source>
        <dbReference type="PROSITE" id="PS50132"/>
    </source>
</evidence>
<dbReference type="InterPro" id="IPR016137">
    <property type="entry name" value="RGS"/>
</dbReference>
<protein>
    <recommendedName>
        <fullName evidence="2">RGS domain-containing protein</fullName>
    </recommendedName>
</protein>